<dbReference type="AlphaFoldDB" id="A0A2N9WTM0"/>
<sequence>MLFTPVQIGLFDEAVGSIVLKLVVFAIFVDESVEAAIGVVVKAEFASGSIDAGVYQSARVALVVGAVAGRFGITL</sequence>
<name>A0A2N9WTM0_9NEIS</name>
<protein>
    <submittedName>
        <fullName evidence="1">Uncharacterized protein</fullName>
    </submittedName>
</protein>
<dbReference type="Proteomes" id="UP000231293">
    <property type="component" value="Unassembled WGS sequence"/>
</dbReference>
<gene>
    <name evidence="1" type="ORF">BGI32_06530</name>
</gene>
<evidence type="ECO:0000313" key="1">
    <source>
        <dbReference type="EMBL" id="PIT14957.1"/>
    </source>
</evidence>
<evidence type="ECO:0000313" key="2">
    <source>
        <dbReference type="Proteomes" id="UP000231293"/>
    </source>
</evidence>
<organism evidence="1 2">
    <name type="scientific">Snodgrassella alvi</name>
    <dbReference type="NCBI Taxonomy" id="1196083"/>
    <lineage>
        <taxon>Bacteria</taxon>
        <taxon>Pseudomonadati</taxon>
        <taxon>Pseudomonadota</taxon>
        <taxon>Betaproteobacteria</taxon>
        <taxon>Neisseriales</taxon>
        <taxon>Neisseriaceae</taxon>
        <taxon>Snodgrassella</taxon>
    </lineage>
</organism>
<dbReference type="EMBL" id="MDVB01000068">
    <property type="protein sequence ID" value="PIT14957.1"/>
    <property type="molecule type" value="Genomic_DNA"/>
</dbReference>
<accession>A0A2N9WTM0</accession>
<proteinExistence type="predicted"/>
<reference evidence="1 2" key="1">
    <citation type="journal article" date="2017" name="MBio">
        <title>Type VI secretion-mediated competition in the bee gut microbiome.</title>
        <authorList>
            <person name="Steele M.I."/>
            <person name="Kwong W.K."/>
            <person name="Powell J.E."/>
            <person name="Whiteley M."/>
            <person name="Moran N.A."/>
        </authorList>
    </citation>
    <scope>NUCLEOTIDE SEQUENCE [LARGE SCALE GENOMIC DNA]</scope>
    <source>
        <strain evidence="1 2">App2-2</strain>
    </source>
</reference>
<comment type="caution">
    <text evidence="1">The sequence shown here is derived from an EMBL/GenBank/DDBJ whole genome shotgun (WGS) entry which is preliminary data.</text>
</comment>